<gene>
    <name evidence="1" type="ORF">L873DRAFT_1888714</name>
</gene>
<protein>
    <submittedName>
        <fullName evidence="1">Uncharacterized protein</fullName>
    </submittedName>
</protein>
<keyword evidence="2" id="KW-1185">Reference proteome</keyword>
<reference evidence="1 2" key="1">
    <citation type="journal article" date="2018" name="Nat. Ecol. Evol.">
        <title>Pezizomycetes genomes reveal the molecular basis of ectomycorrhizal truffle lifestyle.</title>
        <authorList>
            <person name="Murat C."/>
            <person name="Payen T."/>
            <person name="Noel B."/>
            <person name="Kuo A."/>
            <person name="Morin E."/>
            <person name="Chen J."/>
            <person name="Kohler A."/>
            <person name="Krizsan K."/>
            <person name="Balestrini R."/>
            <person name="Da Silva C."/>
            <person name="Montanini B."/>
            <person name="Hainaut M."/>
            <person name="Levati E."/>
            <person name="Barry K.W."/>
            <person name="Belfiori B."/>
            <person name="Cichocki N."/>
            <person name="Clum A."/>
            <person name="Dockter R.B."/>
            <person name="Fauchery L."/>
            <person name="Guy J."/>
            <person name="Iotti M."/>
            <person name="Le Tacon F."/>
            <person name="Lindquist E.A."/>
            <person name="Lipzen A."/>
            <person name="Malagnac F."/>
            <person name="Mello A."/>
            <person name="Molinier V."/>
            <person name="Miyauchi S."/>
            <person name="Poulain J."/>
            <person name="Riccioni C."/>
            <person name="Rubini A."/>
            <person name="Sitrit Y."/>
            <person name="Splivallo R."/>
            <person name="Traeger S."/>
            <person name="Wang M."/>
            <person name="Zifcakova L."/>
            <person name="Wipf D."/>
            <person name="Zambonelli A."/>
            <person name="Paolocci F."/>
            <person name="Nowrousian M."/>
            <person name="Ottonello S."/>
            <person name="Baldrian P."/>
            <person name="Spatafora J.W."/>
            <person name="Henrissat B."/>
            <person name="Nagy L.G."/>
            <person name="Aury J.M."/>
            <person name="Wincker P."/>
            <person name="Grigoriev I.V."/>
            <person name="Bonfante P."/>
            <person name="Martin F.M."/>
        </authorList>
    </citation>
    <scope>NUCLEOTIDE SEQUENCE [LARGE SCALE GENOMIC DNA]</scope>
    <source>
        <strain evidence="1 2">120613-1</strain>
    </source>
</reference>
<sequence length="176" mass="19843">MDLLKCFVDNQKNNWQKKTEGRKHKIRDTEIEEQEAATGIRVKKRCLSSETKPEVGLDIPLPLTIVPAQGAAVWEVALVIGWRTLPPTQEPTGVTDEYQVEEVLPEQAVEVYRQTGRPEALILPHDGGSHEYSADGMDNMQVTSANTSASDSWDFLLDPQLQEQRVTRRHSCDNFT</sequence>
<name>A0A3N4IZ08_9PEZI</name>
<dbReference type="OrthoDB" id="5487390at2759"/>
<evidence type="ECO:0000313" key="1">
    <source>
        <dbReference type="EMBL" id="RPA89541.1"/>
    </source>
</evidence>
<proteinExistence type="predicted"/>
<dbReference type="AlphaFoldDB" id="A0A3N4IZ08"/>
<accession>A0A3N4IZ08</accession>
<organism evidence="1 2">
    <name type="scientific">Choiromyces venosus 120613-1</name>
    <dbReference type="NCBI Taxonomy" id="1336337"/>
    <lineage>
        <taxon>Eukaryota</taxon>
        <taxon>Fungi</taxon>
        <taxon>Dikarya</taxon>
        <taxon>Ascomycota</taxon>
        <taxon>Pezizomycotina</taxon>
        <taxon>Pezizomycetes</taxon>
        <taxon>Pezizales</taxon>
        <taxon>Tuberaceae</taxon>
        <taxon>Choiromyces</taxon>
    </lineage>
</organism>
<dbReference type="EMBL" id="ML120570">
    <property type="protein sequence ID" value="RPA89541.1"/>
    <property type="molecule type" value="Genomic_DNA"/>
</dbReference>
<evidence type="ECO:0000313" key="2">
    <source>
        <dbReference type="Proteomes" id="UP000276215"/>
    </source>
</evidence>
<dbReference type="Proteomes" id="UP000276215">
    <property type="component" value="Unassembled WGS sequence"/>
</dbReference>